<feature type="transmembrane region" description="Helical" evidence="8">
    <location>
        <begin position="97"/>
        <end position="116"/>
    </location>
</feature>
<dbReference type="InterPro" id="IPR002781">
    <property type="entry name" value="TM_pro_TauE-like"/>
</dbReference>
<evidence type="ECO:0000256" key="2">
    <source>
        <dbReference type="ARBA" id="ARBA00009142"/>
    </source>
</evidence>
<feature type="transmembrane region" description="Helical" evidence="8">
    <location>
        <begin position="128"/>
        <end position="148"/>
    </location>
</feature>
<evidence type="ECO:0000256" key="6">
    <source>
        <dbReference type="ARBA" id="ARBA00022989"/>
    </source>
</evidence>
<comment type="similarity">
    <text evidence="2 8">Belongs to the 4-toluene sulfonate uptake permease (TSUP) (TC 2.A.102) family.</text>
</comment>
<reference evidence="9 10" key="1">
    <citation type="submission" date="2020-03" db="EMBL/GenBank/DDBJ databases">
        <title>Genomic Encyclopedia of Type Strains, Phase IV (KMG-IV): sequencing the most valuable type-strain genomes for metagenomic binning, comparative biology and taxonomic classification.</title>
        <authorList>
            <person name="Goeker M."/>
        </authorList>
    </citation>
    <scope>NUCLEOTIDE SEQUENCE [LARGE SCALE GENOMIC DNA]</scope>
    <source>
        <strain evidence="9 10">DSM 29762</strain>
    </source>
</reference>
<feature type="transmembrane region" description="Helical" evidence="8">
    <location>
        <begin position="222"/>
        <end position="243"/>
    </location>
</feature>
<feature type="transmembrane region" description="Helical" evidence="8">
    <location>
        <begin position="193"/>
        <end position="210"/>
    </location>
</feature>
<dbReference type="GO" id="GO:0005886">
    <property type="term" value="C:plasma membrane"/>
    <property type="evidence" value="ECO:0007669"/>
    <property type="project" value="UniProtKB-SubCell"/>
</dbReference>
<evidence type="ECO:0000256" key="1">
    <source>
        <dbReference type="ARBA" id="ARBA00004651"/>
    </source>
</evidence>
<comment type="subcellular location">
    <subcellularLocation>
        <location evidence="1 8">Cell membrane</location>
        <topology evidence="1 8">Multi-pass membrane protein</topology>
    </subcellularLocation>
</comment>
<dbReference type="RefSeq" id="WP_167964981.1">
    <property type="nucleotide sequence ID" value="NZ_JAATJJ010000002.1"/>
</dbReference>
<feature type="transmembrane region" description="Helical" evidence="8">
    <location>
        <begin position="71"/>
        <end position="91"/>
    </location>
</feature>
<dbReference type="PANTHER" id="PTHR30269">
    <property type="entry name" value="TRANSMEMBRANE PROTEIN YFCA"/>
    <property type="match status" value="1"/>
</dbReference>
<gene>
    <name evidence="9" type="ORF">GGR42_002687</name>
</gene>
<evidence type="ECO:0000256" key="3">
    <source>
        <dbReference type="ARBA" id="ARBA00022448"/>
    </source>
</evidence>
<keyword evidence="3" id="KW-0813">Transport</keyword>
<keyword evidence="4 8" id="KW-1003">Cell membrane</keyword>
<proteinExistence type="inferred from homology"/>
<dbReference type="AlphaFoldDB" id="A0A846QTA4"/>
<evidence type="ECO:0000256" key="5">
    <source>
        <dbReference type="ARBA" id="ARBA00022692"/>
    </source>
</evidence>
<dbReference type="Proteomes" id="UP000590442">
    <property type="component" value="Unassembled WGS sequence"/>
</dbReference>
<evidence type="ECO:0000256" key="8">
    <source>
        <dbReference type="RuleBase" id="RU363041"/>
    </source>
</evidence>
<evidence type="ECO:0000313" key="9">
    <source>
        <dbReference type="EMBL" id="NJB72196.1"/>
    </source>
</evidence>
<comment type="caution">
    <text evidence="9">The sequence shown here is derived from an EMBL/GenBank/DDBJ whole genome shotgun (WGS) entry which is preliminary data.</text>
</comment>
<keyword evidence="10" id="KW-1185">Reference proteome</keyword>
<dbReference type="Pfam" id="PF01925">
    <property type="entry name" value="TauE"/>
    <property type="match status" value="1"/>
</dbReference>
<evidence type="ECO:0000313" key="10">
    <source>
        <dbReference type="Proteomes" id="UP000590442"/>
    </source>
</evidence>
<protein>
    <recommendedName>
        <fullName evidence="8">Probable membrane transporter protein</fullName>
    </recommendedName>
</protein>
<dbReference type="EMBL" id="JAATJJ010000002">
    <property type="protein sequence ID" value="NJB72196.1"/>
    <property type="molecule type" value="Genomic_DNA"/>
</dbReference>
<keyword evidence="5 8" id="KW-0812">Transmembrane</keyword>
<keyword evidence="7 8" id="KW-0472">Membrane</keyword>
<keyword evidence="6 8" id="KW-1133">Transmembrane helix</keyword>
<dbReference type="InterPro" id="IPR052017">
    <property type="entry name" value="TSUP"/>
</dbReference>
<name>A0A846QTA4_9FLAO</name>
<evidence type="ECO:0000256" key="7">
    <source>
        <dbReference type="ARBA" id="ARBA00023136"/>
    </source>
</evidence>
<accession>A0A846QTA4</accession>
<dbReference type="PANTHER" id="PTHR30269:SF38">
    <property type="entry name" value="SULFITE EXPORTER TAUE_SAFE"/>
    <property type="match status" value="1"/>
</dbReference>
<sequence length="245" mass="26864">MLSRYLPIFIILSILAEILGTVGGFGSSVFFVPMASYFMDFQSVLGITALFHLSSNITKIAFFKKGFDKNLALYLGIPAVLFVSLGAFISKYINPEFLMYALSGFLILFSLVLIINRNFVVKPSKSNAIVGGTLSGLFAGLLGTGGAIRGATMTAFNLKKDKFIATSAIIDLGIDFSRSIVYTYNGYVHVDDLYLIPILIVVSIIGTYMGKRILDKITQAQFKRFVLFLLMGIGIVTLVFHLFKA</sequence>
<organism evidence="9 10">
    <name type="scientific">Saonia flava</name>
    <dbReference type="NCBI Taxonomy" id="523696"/>
    <lineage>
        <taxon>Bacteria</taxon>
        <taxon>Pseudomonadati</taxon>
        <taxon>Bacteroidota</taxon>
        <taxon>Flavobacteriia</taxon>
        <taxon>Flavobacteriales</taxon>
        <taxon>Flavobacteriaceae</taxon>
        <taxon>Saonia</taxon>
    </lineage>
</organism>
<evidence type="ECO:0000256" key="4">
    <source>
        <dbReference type="ARBA" id="ARBA00022475"/>
    </source>
</evidence>